<dbReference type="Gene3D" id="1.10.10.140">
    <property type="entry name" value="Cytochrome c oxidase, subunit VIb"/>
    <property type="match status" value="1"/>
</dbReference>
<dbReference type="GO" id="GO:0045277">
    <property type="term" value="C:respiratory chain complex IV"/>
    <property type="evidence" value="ECO:0007669"/>
    <property type="project" value="InterPro"/>
</dbReference>
<dbReference type="EMBL" id="DUZY01000001">
    <property type="protein sequence ID" value="DAD18240.1"/>
    <property type="molecule type" value="Genomic_DNA"/>
</dbReference>
<organism evidence="4 5">
    <name type="scientific">Nelumbo nucifera</name>
    <name type="common">Sacred lotus</name>
    <dbReference type="NCBI Taxonomy" id="4432"/>
    <lineage>
        <taxon>Eukaryota</taxon>
        <taxon>Viridiplantae</taxon>
        <taxon>Streptophyta</taxon>
        <taxon>Embryophyta</taxon>
        <taxon>Tracheophyta</taxon>
        <taxon>Spermatophyta</taxon>
        <taxon>Magnoliopsida</taxon>
        <taxon>Proteales</taxon>
        <taxon>Nelumbonaceae</taxon>
        <taxon>Nelumbo</taxon>
    </lineage>
</organism>
<reference evidence="4 5" key="1">
    <citation type="journal article" date="2020" name="Mol. Biol. Evol.">
        <title>Distinct Expression and Methylation Patterns for Genes with Different Fates following a Single Whole-Genome Duplication in Flowering Plants.</title>
        <authorList>
            <person name="Shi T."/>
            <person name="Rahmani R.S."/>
            <person name="Gugger P.F."/>
            <person name="Wang M."/>
            <person name="Li H."/>
            <person name="Zhang Y."/>
            <person name="Li Z."/>
            <person name="Wang Q."/>
            <person name="Van de Peer Y."/>
            <person name="Marchal K."/>
            <person name="Chen J."/>
        </authorList>
    </citation>
    <scope>NUCLEOTIDE SEQUENCE [LARGE SCALE GENOMIC DNA]</scope>
    <source>
        <tissue evidence="4">Leaf</tissue>
    </source>
</reference>
<dbReference type="CDD" id="cd00926">
    <property type="entry name" value="Cyt_c_Oxidase_VIb"/>
    <property type="match status" value="1"/>
</dbReference>
<evidence type="ECO:0000313" key="5">
    <source>
        <dbReference type="Proteomes" id="UP000607653"/>
    </source>
</evidence>
<comment type="subcellular location">
    <subcellularLocation>
        <location evidence="1">Mitochondrion</location>
    </subcellularLocation>
</comment>
<dbReference type="Pfam" id="PF02297">
    <property type="entry name" value="COX6B"/>
    <property type="match status" value="1"/>
</dbReference>
<dbReference type="InterPro" id="IPR036549">
    <property type="entry name" value="CX6/COA6-like_sf"/>
</dbReference>
<dbReference type="InterPro" id="IPR048280">
    <property type="entry name" value="COX6B-like"/>
</dbReference>
<protein>
    <recommendedName>
        <fullName evidence="6">Cytochrome c oxidase subunit 6b-3-like</fullName>
    </recommendedName>
</protein>
<evidence type="ECO:0000256" key="1">
    <source>
        <dbReference type="ARBA" id="ARBA00004173"/>
    </source>
</evidence>
<comment type="caution">
    <text evidence="4">The sequence shown here is derived from an EMBL/GenBank/DDBJ whole genome shotgun (WGS) entry which is preliminary data.</text>
</comment>
<dbReference type="Proteomes" id="UP000607653">
    <property type="component" value="Unassembled WGS sequence"/>
</dbReference>
<accession>A0A822XD48</accession>
<keyword evidence="2" id="KW-0496">Mitochondrion</keyword>
<evidence type="ECO:0000256" key="2">
    <source>
        <dbReference type="ARBA" id="ARBA00023128"/>
    </source>
</evidence>
<keyword evidence="3" id="KW-1015">Disulfide bond</keyword>
<dbReference type="GO" id="GO:0005739">
    <property type="term" value="C:mitochondrion"/>
    <property type="evidence" value="ECO:0007669"/>
    <property type="project" value="UniProtKB-SubCell"/>
</dbReference>
<sequence length="83" mass="9593">MSVSTIDPHEKMRGRDVGRVALKTAPADIRFPSTNQTRHCFARYGDEAPECEKFARYYRSLCPSEWIDKWNEQRELGTFAGPL</sequence>
<keyword evidence="5" id="KW-1185">Reference proteome</keyword>
<dbReference type="SUPFAM" id="SSF47694">
    <property type="entry name" value="Cytochrome c oxidase subunit h"/>
    <property type="match status" value="1"/>
</dbReference>
<proteinExistence type="predicted"/>
<evidence type="ECO:0000313" key="4">
    <source>
        <dbReference type="EMBL" id="DAD18240.1"/>
    </source>
</evidence>
<evidence type="ECO:0008006" key="6">
    <source>
        <dbReference type="Google" id="ProtNLM"/>
    </source>
</evidence>
<dbReference type="AlphaFoldDB" id="A0A822XD48"/>
<name>A0A822XD48_NELNU</name>
<dbReference type="PANTHER" id="PTHR46281">
    <property type="entry name" value="CYTOCHROME C OXIDASE SUBUNIT 6B"/>
    <property type="match status" value="1"/>
</dbReference>
<dbReference type="PANTHER" id="PTHR46281:SF8">
    <property type="entry name" value="CYTOCHROME C OXIDASE SUBUNIT 12, MITOCHONDRIAL"/>
    <property type="match status" value="1"/>
</dbReference>
<gene>
    <name evidence="4" type="ORF">HUJ06_019703</name>
</gene>
<evidence type="ECO:0000256" key="3">
    <source>
        <dbReference type="ARBA" id="ARBA00023157"/>
    </source>
</evidence>
<dbReference type="InterPro" id="IPR003213">
    <property type="entry name" value="Cyt_c_oxidase_su6B"/>
</dbReference>